<evidence type="ECO:0000313" key="1">
    <source>
        <dbReference type="EMBL" id="MFC5712641.1"/>
    </source>
</evidence>
<keyword evidence="2" id="KW-1185">Reference proteome</keyword>
<reference evidence="2" key="1">
    <citation type="journal article" date="2019" name="Int. J. Syst. Evol. Microbiol.">
        <title>The Global Catalogue of Microorganisms (GCM) 10K type strain sequencing project: providing services to taxonomists for standard genome sequencing and annotation.</title>
        <authorList>
            <consortium name="The Broad Institute Genomics Platform"/>
            <consortium name="The Broad Institute Genome Sequencing Center for Infectious Disease"/>
            <person name="Wu L."/>
            <person name="Ma J."/>
        </authorList>
    </citation>
    <scope>NUCLEOTIDE SEQUENCE [LARGE SCALE GENOMIC DNA]</scope>
    <source>
        <strain evidence="2">CECT 7184</strain>
    </source>
</reference>
<organism evidence="1 2">
    <name type="scientific">Thalassorhabdus alkalitolerans</name>
    <dbReference type="NCBI Taxonomy" id="2282697"/>
    <lineage>
        <taxon>Bacteria</taxon>
        <taxon>Bacillati</taxon>
        <taxon>Bacillota</taxon>
        <taxon>Bacilli</taxon>
        <taxon>Bacillales</taxon>
        <taxon>Bacillaceae</taxon>
        <taxon>Thalassorhabdus</taxon>
    </lineage>
</organism>
<dbReference type="Proteomes" id="UP001596142">
    <property type="component" value="Unassembled WGS sequence"/>
</dbReference>
<accession>A0ABW0YLL3</accession>
<sequence length="43" mass="5070">MKNSRMKAFPRIIPAYKNLVREGHIGIHHSEETNIILTYTEFI</sequence>
<proteinExistence type="predicted"/>
<comment type="caution">
    <text evidence="1">The sequence shown here is derived from an EMBL/GenBank/DDBJ whole genome shotgun (WGS) entry which is preliminary data.</text>
</comment>
<protein>
    <submittedName>
        <fullName evidence="1">Uncharacterized protein</fullName>
    </submittedName>
</protein>
<evidence type="ECO:0000313" key="2">
    <source>
        <dbReference type="Proteomes" id="UP001596142"/>
    </source>
</evidence>
<gene>
    <name evidence="1" type="ORF">ACFPU1_07595</name>
</gene>
<dbReference type="EMBL" id="JBHSOZ010000003">
    <property type="protein sequence ID" value="MFC5712641.1"/>
    <property type="molecule type" value="Genomic_DNA"/>
</dbReference>
<name>A0ABW0YLL3_9BACI</name>